<dbReference type="PANTHER" id="PTHR30055">
    <property type="entry name" value="HTH-TYPE TRANSCRIPTIONAL REGULATOR RUTR"/>
    <property type="match status" value="1"/>
</dbReference>
<dbReference type="InterPro" id="IPR009057">
    <property type="entry name" value="Homeodomain-like_sf"/>
</dbReference>
<evidence type="ECO:0000256" key="1">
    <source>
        <dbReference type="ARBA" id="ARBA00022491"/>
    </source>
</evidence>
<gene>
    <name evidence="7" type="ORF">ACFOPQ_14050</name>
</gene>
<keyword evidence="4" id="KW-0804">Transcription</keyword>
<keyword evidence="3 5" id="KW-0238">DNA-binding</keyword>
<dbReference type="Pfam" id="PF02909">
    <property type="entry name" value="TetR_C_1"/>
    <property type="match status" value="1"/>
</dbReference>
<dbReference type="InterPro" id="IPR001647">
    <property type="entry name" value="HTH_TetR"/>
</dbReference>
<dbReference type="InterPro" id="IPR036271">
    <property type="entry name" value="Tet_transcr_reg_TetR-rel_C_sf"/>
</dbReference>
<accession>A0ABV8A9G5</accession>
<name>A0ABV8A9G5_9DEIO</name>
<dbReference type="Pfam" id="PF00440">
    <property type="entry name" value="TetR_N"/>
    <property type="match status" value="1"/>
</dbReference>
<dbReference type="InterPro" id="IPR050109">
    <property type="entry name" value="HTH-type_TetR-like_transc_reg"/>
</dbReference>
<dbReference type="RefSeq" id="WP_380079224.1">
    <property type="nucleotide sequence ID" value="NZ_JBHRZF010000163.1"/>
</dbReference>
<dbReference type="Proteomes" id="UP001595748">
    <property type="component" value="Unassembled WGS sequence"/>
</dbReference>
<evidence type="ECO:0000256" key="3">
    <source>
        <dbReference type="ARBA" id="ARBA00023125"/>
    </source>
</evidence>
<dbReference type="InterPro" id="IPR003012">
    <property type="entry name" value="Tet_transcr_reg_TetR"/>
</dbReference>
<comment type="caution">
    <text evidence="7">The sequence shown here is derived from an EMBL/GenBank/DDBJ whole genome shotgun (WGS) entry which is preliminary data.</text>
</comment>
<feature type="DNA-binding region" description="H-T-H motif" evidence="5">
    <location>
        <begin position="33"/>
        <end position="52"/>
    </location>
</feature>
<keyword evidence="2" id="KW-0805">Transcription regulation</keyword>
<evidence type="ECO:0000256" key="5">
    <source>
        <dbReference type="PROSITE-ProRule" id="PRU00335"/>
    </source>
</evidence>
<proteinExistence type="predicted"/>
<organism evidence="7 8">
    <name type="scientific">Deinococcus antarcticus</name>
    <dbReference type="NCBI Taxonomy" id="1298767"/>
    <lineage>
        <taxon>Bacteria</taxon>
        <taxon>Thermotogati</taxon>
        <taxon>Deinococcota</taxon>
        <taxon>Deinococci</taxon>
        <taxon>Deinococcales</taxon>
        <taxon>Deinococcaceae</taxon>
        <taxon>Deinococcus</taxon>
    </lineage>
</organism>
<dbReference type="SUPFAM" id="SSF46689">
    <property type="entry name" value="Homeodomain-like"/>
    <property type="match status" value="1"/>
</dbReference>
<evidence type="ECO:0000256" key="4">
    <source>
        <dbReference type="ARBA" id="ARBA00023163"/>
    </source>
</evidence>
<protein>
    <submittedName>
        <fullName evidence="7">TetR/AcrR family transcriptional regulator</fullName>
    </submittedName>
</protein>
<feature type="domain" description="HTH tetR-type" evidence="6">
    <location>
        <begin position="10"/>
        <end position="70"/>
    </location>
</feature>
<dbReference type="SUPFAM" id="SSF48498">
    <property type="entry name" value="Tetracyclin repressor-like, C-terminal domain"/>
    <property type="match status" value="1"/>
</dbReference>
<dbReference type="PRINTS" id="PR00455">
    <property type="entry name" value="HTHTETR"/>
</dbReference>
<evidence type="ECO:0000256" key="2">
    <source>
        <dbReference type="ARBA" id="ARBA00023015"/>
    </source>
</evidence>
<dbReference type="PRINTS" id="PR00400">
    <property type="entry name" value="TETREPRESSOR"/>
</dbReference>
<dbReference type="PANTHER" id="PTHR30055:SF207">
    <property type="entry name" value="HTH-TYPE TRANSCRIPTIONAL REPRESSOR FATR"/>
    <property type="match status" value="1"/>
</dbReference>
<keyword evidence="1" id="KW-0678">Repressor</keyword>
<evidence type="ECO:0000313" key="7">
    <source>
        <dbReference type="EMBL" id="MFC3861886.1"/>
    </source>
</evidence>
<dbReference type="Gene3D" id="1.10.357.10">
    <property type="entry name" value="Tetracycline Repressor, domain 2"/>
    <property type="match status" value="1"/>
</dbReference>
<reference evidence="8" key="1">
    <citation type="journal article" date="2019" name="Int. J. Syst. Evol. Microbiol.">
        <title>The Global Catalogue of Microorganisms (GCM) 10K type strain sequencing project: providing services to taxonomists for standard genome sequencing and annotation.</title>
        <authorList>
            <consortium name="The Broad Institute Genomics Platform"/>
            <consortium name="The Broad Institute Genome Sequencing Center for Infectious Disease"/>
            <person name="Wu L."/>
            <person name="Ma J."/>
        </authorList>
    </citation>
    <scope>NUCLEOTIDE SEQUENCE [LARGE SCALE GENOMIC DNA]</scope>
    <source>
        <strain evidence="8">CCTCC AB 2013263</strain>
    </source>
</reference>
<dbReference type="EMBL" id="JBHRZF010000163">
    <property type="protein sequence ID" value="MFC3861886.1"/>
    <property type="molecule type" value="Genomic_DNA"/>
</dbReference>
<keyword evidence="8" id="KW-1185">Reference proteome</keyword>
<evidence type="ECO:0000313" key="8">
    <source>
        <dbReference type="Proteomes" id="UP001595748"/>
    </source>
</evidence>
<evidence type="ECO:0000259" key="6">
    <source>
        <dbReference type="PROSITE" id="PS50977"/>
    </source>
</evidence>
<dbReference type="PROSITE" id="PS50977">
    <property type="entry name" value="HTH_TETR_2"/>
    <property type="match status" value="1"/>
</dbReference>
<sequence>MARPPADAPLLSAEKITRQALRLLDREGLDGLSMRKLAAELHVSPKSLYHYFPTKEDLLDGVYTQILAELTLPGMVGGTWQERFTALARSLRESMLRHASFIGYYFQGHRVSAEELDTYEALYALLRDAGVPPDVITRCGSVLVIFLVGFCYAELNGNFAPEAFEQRKAFAGQEPGRFPLALQLPMPDRHATADTFFEVALKVMLAGIEEQAGSGQQ</sequence>
<dbReference type="InterPro" id="IPR004111">
    <property type="entry name" value="Repressor_TetR_C"/>
</dbReference>